<evidence type="ECO:0000313" key="2">
    <source>
        <dbReference type="Proteomes" id="UP000004756"/>
    </source>
</evidence>
<keyword evidence="2" id="KW-1185">Reference proteome</keyword>
<accession>C0D3G8</accession>
<comment type="caution">
    <text evidence="1">The sequence shown here is derived from an EMBL/GenBank/DDBJ whole genome shotgun (WGS) entry which is preliminary data.</text>
</comment>
<evidence type="ECO:0000313" key="1">
    <source>
        <dbReference type="EMBL" id="EEG54119.1"/>
    </source>
</evidence>
<dbReference type="HOGENOM" id="CLU_2022643_0_0_9"/>
<proteinExistence type="predicted"/>
<reference evidence="1 2" key="1">
    <citation type="submission" date="2009-02" db="EMBL/GenBank/DDBJ databases">
        <title>Draft genome sequence of Clostridium asparagiforme (DSM 15981).</title>
        <authorList>
            <person name="Sudarsanam P."/>
            <person name="Ley R."/>
            <person name="Guruge J."/>
            <person name="Turnbaugh P.J."/>
            <person name="Mahowald M."/>
            <person name="Liep D."/>
            <person name="Gordon J."/>
        </authorList>
    </citation>
    <scope>NUCLEOTIDE SEQUENCE [LARGE SCALE GENOMIC DNA]</scope>
    <source>
        <strain evidence="1 2">DSM 15981</strain>
    </source>
</reference>
<gene>
    <name evidence="1" type="ORF">CLOSTASPAR_03809</name>
</gene>
<sequence>MQTKDSLKTYKIMEKGEAGACLDLAVDLVRENLKTFTHCFPDSNSRNNFYPQSDNREVDHRILDRGNMAGLRADRRGCFPGSRNHTGGIVLKAHPGAGGCGQPRHGISLHPLLRGGLPSDGQ</sequence>
<dbReference type="Proteomes" id="UP000004756">
    <property type="component" value="Unassembled WGS sequence"/>
</dbReference>
<protein>
    <submittedName>
        <fullName evidence="1">Uncharacterized protein</fullName>
    </submittedName>
</protein>
<name>C0D3G8_9FIRM</name>
<dbReference type="AlphaFoldDB" id="C0D3G8"/>
<dbReference type="EMBL" id="ACCJ01000300">
    <property type="protein sequence ID" value="EEG54119.1"/>
    <property type="molecule type" value="Genomic_DNA"/>
</dbReference>
<organism evidence="1 2">
    <name type="scientific">[Clostridium] asparagiforme DSM 15981</name>
    <dbReference type="NCBI Taxonomy" id="518636"/>
    <lineage>
        <taxon>Bacteria</taxon>
        <taxon>Bacillati</taxon>
        <taxon>Bacillota</taxon>
        <taxon>Clostridia</taxon>
        <taxon>Lachnospirales</taxon>
        <taxon>Lachnospiraceae</taxon>
        <taxon>Enterocloster</taxon>
    </lineage>
</organism>